<dbReference type="EMBL" id="CP104562">
    <property type="protein sequence ID" value="UXH76180.1"/>
    <property type="molecule type" value="Genomic_DNA"/>
</dbReference>
<dbReference type="Proteomes" id="UP001064933">
    <property type="component" value="Chromosome"/>
</dbReference>
<accession>A0ABY6ATS0</accession>
<protein>
    <submittedName>
        <fullName evidence="1">Uncharacterized protein</fullName>
    </submittedName>
</protein>
<dbReference type="RefSeq" id="WP_261755912.1">
    <property type="nucleotide sequence ID" value="NZ_CP104562.2"/>
</dbReference>
<reference evidence="1" key="1">
    <citation type="submission" date="2022-10" db="EMBL/GenBank/DDBJ databases">
        <title>Characterization and whole genome sequencing of a new Roseateles species, isolated from fresh water.</title>
        <authorList>
            <person name="Guliayeva D.Y."/>
            <person name="Akhremchuk A.E."/>
            <person name="Sikolenko M.A."/>
            <person name="Valentovich L.N."/>
            <person name="Sidarenka A.V."/>
        </authorList>
    </citation>
    <scope>NUCLEOTIDE SEQUENCE</scope>
    <source>
        <strain evidence="1">BIM B-1768</strain>
    </source>
</reference>
<organism evidence="1 2">
    <name type="scientific">Roseateles amylovorans</name>
    <dbReference type="NCBI Taxonomy" id="2978473"/>
    <lineage>
        <taxon>Bacteria</taxon>
        <taxon>Pseudomonadati</taxon>
        <taxon>Pseudomonadota</taxon>
        <taxon>Betaproteobacteria</taxon>
        <taxon>Burkholderiales</taxon>
        <taxon>Sphaerotilaceae</taxon>
        <taxon>Roseateles</taxon>
    </lineage>
</organism>
<gene>
    <name evidence="1" type="ORF">N4261_13965</name>
</gene>
<proteinExistence type="predicted"/>
<name>A0ABY6ATS0_9BURK</name>
<keyword evidence="2" id="KW-1185">Reference proteome</keyword>
<evidence type="ECO:0000313" key="1">
    <source>
        <dbReference type="EMBL" id="UXH76180.1"/>
    </source>
</evidence>
<sequence>MTSRYVGKPFLRLLECYVLDAIGKLEADQAEVLRRMEPKLGETYGMKGTWQQIVSVQMVLPESLPGKIRALWEGQLEMATTRGSVIAPNEFAAAFVDQNFPDAVAAMP</sequence>
<evidence type="ECO:0000313" key="2">
    <source>
        <dbReference type="Proteomes" id="UP001064933"/>
    </source>
</evidence>